<accession>A0A077AXK3</accession>
<dbReference type="HOGENOM" id="CLU_1465688_0_0_5"/>
<evidence type="ECO:0000313" key="4">
    <source>
        <dbReference type="EMBL" id="AIK96363.1"/>
    </source>
</evidence>
<dbReference type="AlphaFoldDB" id="A0A077AXK3"/>
<dbReference type="GO" id="GO:0000287">
    <property type="term" value="F:magnesium ion binding"/>
    <property type="evidence" value="ECO:0007669"/>
    <property type="project" value="InterPro"/>
</dbReference>
<keyword evidence="2" id="KW-0808">Transferase</keyword>
<sequence length="184" mass="20841">MAIDFTALYKKRIPFALRRQLTHLIVLSLRPDIKDLEICRDIFGRPYLHSSNSTTELPLISISHSGAWIGVILSDPITYATLDLEDMTLSRSYTNLSNNFFSETEKDLVLTQGIVGFFKLWTAKEAMAKWQGEGINFALKLDIGHALQSTPLKQPIQVYVEGKEYTLVQDILADHLFYTICQGS</sequence>
<dbReference type="PANTHER" id="PTHR12215:SF10">
    <property type="entry name" value="L-AMINOADIPATE-SEMIALDEHYDE DEHYDROGENASE-PHOSPHOPANTETHEINYL TRANSFERASE"/>
    <property type="match status" value="1"/>
</dbReference>
<evidence type="ECO:0000259" key="3">
    <source>
        <dbReference type="Pfam" id="PF01648"/>
    </source>
</evidence>
<dbReference type="Pfam" id="PF01648">
    <property type="entry name" value="ACPS"/>
    <property type="match status" value="1"/>
</dbReference>
<dbReference type="Proteomes" id="UP000028926">
    <property type="component" value="Chromosome"/>
</dbReference>
<feature type="domain" description="4'-phosphopantetheinyl transferase" evidence="3">
    <location>
        <begin position="83"/>
        <end position="141"/>
    </location>
</feature>
<gene>
    <name evidence="4" type="ORF">ID47_05885</name>
</gene>
<protein>
    <recommendedName>
        <fullName evidence="3">4'-phosphopantetheinyl transferase domain-containing protein</fullName>
    </recommendedName>
</protein>
<dbReference type="SUPFAM" id="SSF56214">
    <property type="entry name" value="4'-phosphopantetheinyl transferase"/>
    <property type="match status" value="2"/>
</dbReference>
<keyword evidence="5" id="KW-1185">Reference proteome</keyword>
<dbReference type="Gene3D" id="3.90.470.20">
    <property type="entry name" value="4'-phosphopantetheinyl transferase domain"/>
    <property type="match status" value="1"/>
</dbReference>
<organism evidence="4 5">
    <name type="scientific">Candidatus Odyssella acanthamoebae</name>
    <dbReference type="NCBI Taxonomy" id="91604"/>
    <lineage>
        <taxon>Bacteria</taxon>
        <taxon>Pseudomonadati</taxon>
        <taxon>Pseudomonadota</taxon>
        <taxon>Alphaproteobacteria</taxon>
        <taxon>Holosporales</taxon>
        <taxon>Candidatus Paracaedibacteraceae</taxon>
        <taxon>Candidatus Odyssella</taxon>
    </lineage>
</organism>
<proteinExistence type="inferred from homology"/>
<dbReference type="GO" id="GO:0005829">
    <property type="term" value="C:cytosol"/>
    <property type="evidence" value="ECO:0007669"/>
    <property type="project" value="TreeGrafter"/>
</dbReference>
<evidence type="ECO:0000256" key="1">
    <source>
        <dbReference type="ARBA" id="ARBA00010990"/>
    </source>
</evidence>
<comment type="similarity">
    <text evidence="1">Belongs to the P-Pant transferase superfamily. Gsp/Sfp/HetI/AcpT family.</text>
</comment>
<dbReference type="KEGG" id="paca:ID47_05885"/>
<dbReference type="PANTHER" id="PTHR12215">
    <property type="entry name" value="PHOSPHOPANTETHEINE TRANSFERASE"/>
    <property type="match status" value="1"/>
</dbReference>
<reference evidence="4 5" key="1">
    <citation type="submission" date="2014-07" db="EMBL/GenBank/DDBJ databases">
        <title>Comparative genomic insights into amoeba endosymbionts belonging to the families of Holosporaceae and Candidatus Midichloriaceae within Rickettsiales.</title>
        <authorList>
            <person name="Wang Z."/>
            <person name="Wu M."/>
        </authorList>
    </citation>
    <scope>NUCLEOTIDE SEQUENCE [LARGE SCALE GENOMIC DNA]</scope>
    <source>
        <strain evidence="4">PRA3</strain>
    </source>
</reference>
<evidence type="ECO:0000313" key="5">
    <source>
        <dbReference type="Proteomes" id="UP000028926"/>
    </source>
</evidence>
<dbReference type="eggNOG" id="ENOG5031CPH">
    <property type="taxonomic scope" value="Bacteria"/>
</dbReference>
<dbReference type="EMBL" id="CP008941">
    <property type="protein sequence ID" value="AIK96363.1"/>
    <property type="molecule type" value="Genomic_DNA"/>
</dbReference>
<dbReference type="InterPro" id="IPR037143">
    <property type="entry name" value="4-PPantetheinyl_Trfase_dom_sf"/>
</dbReference>
<dbReference type="STRING" id="91604.ID47_05885"/>
<dbReference type="InterPro" id="IPR050559">
    <property type="entry name" value="P-Pant_transferase_sf"/>
</dbReference>
<dbReference type="GO" id="GO:0008897">
    <property type="term" value="F:holo-[acyl-carrier-protein] synthase activity"/>
    <property type="evidence" value="ECO:0007669"/>
    <property type="project" value="InterPro"/>
</dbReference>
<dbReference type="InterPro" id="IPR008278">
    <property type="entry name" value="4-PPantetheinyl_Trfase_dom"/>
</dbReference>
<name>A0A077AXK3_9PROT</name>
<dbReference type="GO" id="GO:0019878">
    <property type="term" value="P:lysine biosynthetic process via aminoadipic acid"/>
    <property type="evidence" value="ECO:0007669"/>
    <property type="project" value="TreeGrafter"/>
</dbReference>
<evidence type="ECO:0000256" key="2">
    <source>
        <dbReference type="ARBA" id="ARBA00022679"/>
    </source>
</evidence>